<name>A0A2U2HH80_9BURK</name>
<proteinExistence type="predicted"/>
<evidence type="ECO:0000313" key="1">
    <source>
        <dbReference type="EMBL" id="PWF44998.1"/>
    </source>
</evidence>
<dbReference type="RefSeq" id="WP_106758841.1">
    <property type="nucleotide sequence ID" value="NZ_PXWF02000259.1"/>
</dbReference>
<evidence type="ECO:0000313" key="2">
    <source>
        <dbReference type="Proteomes" id="UP000241421"/>
    </source>
</evidence>
<dbReference type="Proteomes" id="UP000241421">
    <property type="component" value="Unassembled WGS sequence"/>
</dbReference>
<reference evidence="1 2" key="1">
    <citation type="submission" date="2018-04" db="EMBL/GenBank/DDBJ databases">
        <title>Massilia violaceinigra sp. nov., a novel purple-pigmented bacterium isolated from Tianshan glacier, Xinjiang, China.</title>
        <authorList>
            <person name="Wang H."/>
        </authorList>
    </citation>
    <scope>NUCLEOTIDE SEQUENCE [LARGE SCALE GENOMIC DNA]</scope>
    <source>
        <strain evidence="1 2">B448-2</strain>
    </source>
</reference>
<gene>
    <name evidence="1" type="ORF">C7C56_018490</name>
</gene>
<accession>A0A2U2HH80</accession>
<dbReference type="EMBL" id="PXWF02000259">
    <property type="protein sequence ID" value="PWF44998.1"/>
    <property type="molecule type" value="Genomic_DNA"/>
</dbReference>
<sequence>MRKWLANLFAPDAQETLSTLGSLELNLLAQGPVEFVFALVEGDNPNHTGELLGAVATIAGHNGSMVQDLVCNLAVLTVGTLASREPLVLERASLVNKLLQAMAGNIKLVHGVEHAHFGSMDSRSRGTYGALLPSFSAGMAVLHALPPGRAQELGAKGASA</sequence>
<comment type="caution">
    <text evidence="1">The sequence shown here is derived from an EMBL/GenBank/DDBJ whole genome shotgun (WGS) entry which is preliminary data.</text>
</comment>
<dbReference type="AlphaFoldDB" id="A0A2U2HH80"/>
<dbReference type="OrthoDB" id="9878067at2"/>
<keyword evidence="2" id="KW-1185">Reference proteome</keyword>
<protein>
    <submittedName>
        <fullName evidence="1">Uncharacterized protein</fullName>
    </submittedName>
</protein>
<organism evidence="1 2">
    <name type="scientific">Massilia glaciei</name>
    <dbReference type="NCBI Taxonomy" id="1524097"/>
    <lineage>
        <taxon>Bacteria</taxon>
        <taxon>Pseudomonadati</taxon>
        <taxon>Pseudomonadota</taxon>
        <taxon>Betaproteobacteria</taxon>
        <taxon>Burkholderiales</taxon>
        <taxon>Oxalobacteraceae</taxon>
        <taxon>Telluria group</taxon>
        <taxon>Massilia</taxon>
    </lineage>
</organism>